<evidence type="ECO:0000313" key="1">
    <source>
        <dbReference type="EMBL" id="JAD42630.1"/>
    </source>
</evidence>
<reference evidence="1" key="1">
    <citation type="submission" date="2014-09" db="EMBL/GenBank/DDBJ databases">
        <authorList>
            <person name="Magalhaes I.L.F."/>
            <person name="Oliveira U."/>
            <person name="Santos F.R."/>
            <person name="Vidigal T.H.D.A."/>
            <person name="Brescovit A.D."/>
            <person name="Santos A.J."/>
        </authorList>
    </citation>
    <scope>NUCLEOTIDE SEQUENCE</scope>
    <source>
        <tissue evidence="1">Shoot tissue taken approximately 20 cm above the soil surface</tissue>
    </source>
</reference>
<reference evidence="1" key="2">
    <citation type="journal article" date="2015" name="Data Brief">
        <title>Shoot transcriptome of the giant reed, Arundo donax.</title>
        <authorList>
            <person name="Barrero R.A."/>
            <person name="Guerrero F.D."/>
            <person name="Moolhuijzen P."/>
            <person name="Goolsby J.A."/>
            <person name="Tidwell J."/>
            <person name="Bellgard S.E."/>
            <person name="Bellgard M.I."/>
        </authorList>
    </citation>
    <scope>NUCLEOTIDE SEQUENCE</scope>
    <source>
        <tissue evidence="1">Shoot tissue taken approximately 20 cm above the soil surface</tissue>
    </source>
</reference>
<sequence>MRSPLLRTTQQCPTVKYRRKNSYLRMKVETKFLAQLLERSLIAAGRWYWLMKCSLGEQQRNLK</sequence>
<organism evidence="1">
    <name type="scientific">Arundo donax</name>
    <name type="common">Giant reed</name>
    <name type="synonym">Donax arundinaceus</name>
    <dbReference type="NCBI Taxonomy" id="35708"/>
    <lineage>
        <taxon>Eukaryota</taxon>
        <taxon>Viridiplantae</taxon>
        <taxon>Streptophyta</taxon>
        <taxon>Embryophyta</taxon>
        <taxon>Tracheophyta</taxon>
        <taxon>Spermatophyta</taxon>
        <taxon>Magnoliopsida</taxon>
        <taxon>Liliopsida</taxon>
        <taxon>Poales</taxon>
        <taxon>Poaceae</taxon>
        <taxon>PACMAD clade</taxon>
        <taxon>Arundinoideae</taxon>
        <taxon>Arundineae</taxon>
        <taxon>Arundo</taxon>
    </lineage>
</organism>
<accession>A0A0A9A0W8</accession>
<proteinExistence type="predicted"/>
<protein>
    <submittedName>
        <fullName evidence="1">Uncharacterized protein</fullName>
    </submittedName>
</protein>
<dbReference type="EMBL" id="GBRH01255265">
    <property type="protein sequence ID" value="JAD42630.1"/>
    <property type="molecule type" value="Transcribed_RNA"/>
</dbReference>
<dbReference type="AlphaFoldDB" id="A0A0A9A0W8"/>
<name>A0A0A9A0W8_ARUDO</name>